<gene>
    <name evidence="1" type="ORF">HNR31_001735</name>
</gene>
<dbReference type="RefSeq" id="WP_181555817.1">
    <property type="nucleotide sequence ID" value="NZ_CP064060.1"/>
</dbReference>
<proteinExistence type="predicted"/>
<organism evidence="1 2">
    <name type="scientific">Thermaerobacillus caldiproteolyticus</name>
    <dbReference type="NCBI Taxonomy" id="247480"/>
    <lineage>
        <taxon>Bacteria</taxon>
        <taxon>Bacillati</taxon>
        <taxon>Bacillota</taxon>
        <taxon>Bacilli</taxon>
        <taxon>Bacillales</taxon>
        <taxon>Anoxybacillaceae</taxon>
        <taxon>Thermaerobacillus</taxon>
    </lineage>
</organism>
<comment type="caution">
    <text evidence="1">The sequence shown here is derived from an EMBL/GenBank/DDBJ whole genome shotgun (WGS) entry which is preliminary data.</text>
</comment>
<name>A0A7V9Z6I8_9BACL</name>
<evidence type="ECO:0000313" key="1">
    <source>
        <dbReference type="EMBL" id="MBA2874964.1"/>
    </source>
</evidence>
<dbReference type="EMBL" id="JACDUT010000004">
    <property type="protein sequence ID" value="MBA2874964.1"/>
    <property type="molecule type" value="Genomic_DNA"/>
</dbReference>
<sequence length="156" mass="18311">MRKYVTMLMVVTLLIVGCAREKEIKQQSLQGTNMIKTNRDGTAYSYKVNQSIAKQAVQHIKARKEVRDAVAVNTSKKLLVAYQVKHMHRFRMKQIKKDIEQQLKQLFPNHKIIVSSDLKIFWKTNELRDKINKDGMNEKQINKQIKKLKKLSEELT</sequence>
<protein>
    <submittedName>
        <fullName evidence="1">Uncharacterized protein YcfL</fullName>
    </submittedName>
</protein>
<accession>A0A7V9Z6I8</accession>
<evidence type="ECO:0000313" key="2">
    <source>
        <dbReference type="Proteomes" id="UP000523087"/>
    </source>
</evidence>
<dbReference type="Pfam" id="PF09580">
    <property type="entry name" value="Spore_YhcN_YlaJ"/>
    <property type="match status" value="1"/>
</dbReference>
<keyword evidence="2" id="KW-1185">Reference proteome</keyword>
<reference evidence="1 2" key="1">
    <citation type="submission" date="2020-07" db="EMBL/GenBank/DDBJ databases">
        <title>Genomic Encyclopedia of Type Strains, Phase IV (KMG-IV): sequencing the most valuable type-strain genomes for metagenomic binning, comparative biology and taxonomic classification.</title>
        <authorList>
            <person name="Goeker M."/>
        </authorList>
    </citation>
    <scope>NUCLEOTIDE SEQUENCE [LARGE SCALE GENOMIC DNA]</scope>
    <source>
        <strain evidence="1 2">DSM 15730</strain>
    </source>
</reference>
<dbReference type="PROSITE" id="PS51257">
    <property type="entry name" value="PROKAR_LIPOPROTEIN"/>
    <property type="match status" value="1"/>
</dbReference>
<dbReference type="AlphaFoldDB" id="A0A7V9Z6I8"/>
<dbReference type="Proteomes" id="UP000523087">
    <property type="component" value="Unassembled WGS sequence"/>
</dbReference>
<dbReference type="InterPro" id="IPR019076">
    <property type="entry name" value="Spore_lipoprot_YhcN/YlaJ-like"/>
</dbReference>